<feature type="transmembrane region" description="Helical" evidence="7">
    <location>
        <begin position="391"/>
        <end position="409"/>
    </location>
</feature>
<evidence type="ECO:0000313" key="9">
    <source>
        <dbReference type="Proteomes" id="UP001056012"/>
    </source>
</evidence>
<dbReference type="EMBL" id="CP089279">
    <property type="protein sequence ID" value="USP80958.1"/>
    <property type="molecule type" value="Genomic_DNA"/>
</dbReference>
<keyword evidence="3 7" id="KW-0812">Transmembrane</keyword>
<dbReference type="PIRSF" id="PIRSF006060">
    <property type="entry name" value="AA_transporter"/>
    <property type="match status" value="1"/>
</dbReference>
<proteinExistence type="predicted"/>
<dbReference type="Pfam" id="PF13520">
    <property type="entry name" value="AA_permease_2"/>
    <property type="match status" value="1"/>
</dbReference>
<feature type="transmembrane region" description="Helical" evidence="7">
    <location>
        <begin position="286"/>
        <end position="312"/>
    </location>
</feature>
<name>A0A9Q8ZIX1_CURCL</name>
<evidence type="ECO:0000256" key="4">
    <source>
        <dbReference type="ARBA" id="ARBA00022989"/>
    </source>
</evidence>
<dbReference type="InterPro" id="IPR002293">
    <property type="entry name" value="AA/rel_permease1"/>
</dbReference>
<feature type="transmembrane region" description="Helical" evidence="7">
    <location>
        <begin position="44"/>
        <end position="65"/>
    </location>
</feature>
<feature type="transmembrane region" description="Helical" evidence="7">
    <location>
        <begin position="77"/>
        <end position="96"/>
    </location>
</feature>
<feature type="region of interest" description="Disordered" evidence="6">
    <location>
        <begin position="1"/>
        <end position="23"/>
    </location>
</feature>
<reference evidence="8" key="1">
    <citation type="submission" date="2021-12" db="EMBL/GenBank/DDBJ databases">
        <title>Curvularia clavata genome.</title>
        <authorList>
            <person name="Cao Y."/>
        </authorList>
    </citation>
    <scope>NUCLEOTIDE SEQUENCE</scope>
    <source>
        <strain evidence="8">Yc1106</strain>
    </source>
</reference>
<evidence type="ECO:0000256" key="3">
    <source>
        <dbReference type="ARBA" id="ARBA00022692"/>
    </source>
</evidence>
<feature type="transmembrane region" description="Helical" evidence="7">
    <location>
        <begin position="332"/>
        <end position="350"/>
    </location>
</feature>
<dbReference type="AlphaFoldDB" id="A0A9Q8ZIX1"/>
<gene>
    <name evidence="8" type="ORF">yc1106_08232</name>
</gene>
<keyword evidence="9" id="KW-1185">Reference proteome</keyword>
<dbReference type="Proteomes" id="UP001056012">
    <property type="component" value="Chromosome 6"/>
</dbReference>
<feature type="transmembrane region" description="Helical" evidence="7">
    <location>
        <begin position="244"/>
        <end position="266"/>
    </location>
</feature>
<dbReference type="PANTHER" id="PTHR45649">
    <property type="entry name" value="AMINO-ACID PERMEASE BAT1"/>
    <property type="match status" value="1"/>
</dbReference>
<evidence type="ECO:0000256" key="6">
    <source>
        <dbReference type="SAM" id="MobiDB-lite"/>
    </source>
</evidence>
<feature type="compositionally biased region" description="Low complexity" evidence="6">
    <location>
        <begin position="9"/>
        <end position="20"/>
    </location>
</feature>
<keyword evidence="5 7" id="KW-0472">Membrane</keyword>
<evidence type="ECO:0008006" key="10">
    <source>
        <dbReference type="Google" id="ProtNLM"/>
    </source>
</evidence>
<dbReference type="GO" id="GO:0016020">
    <property type="term" value="C:membrane"/>
    <property type="evidence" value="ECO:0007669"/>
    <property type="project" value="UniProtKB-SubCell"/>
</dbReference>
<sequence length="536" mass="58931">MTDTDTTKTTKSSGRRASTTPIENDIEIGTSTNHVAEMTLKFDLMSLLAMSFCILGTYSTFAQGFSSGLTNGGPIAILWGLVLVFACNTCVALSLGELCSSMPTALGQAYYVHRLMGTSLGRFLSYLTAWINMFGWWTLTASQVAFMTQFLLGMKVMFNPEWKRADEGWVRLLVYLGVTFLFTVINVIACRRDRFLPRFNNSVGVWFVGLFFALIMALLISVGAKDNTHYQPAAFVFGHWENKTAWGDGVVWFLGLLQAAYGLTAFDSAIHMIEEIPSPRTNGPKVIWLAVLCGAISGFIFMVVCLFCIQNLDLVIDGPTGLPFIELIQQTVGLRGGCALIALFTFNGLGQGTSIATTGSRLTWGFARDGGLPWSEYFSHISVTWRCPVRALWLQGIVIGLIGVLYLFASEVLQAILSVSTIALTVSYGIPIICLVATGRDKLPAGGRFDLGRLGPICNWISIIYCAITTVFFFFPGNPDPTIEDMNWAIAVFGVMLVLATIFWLVTGKKTYLRTHHAELRLELARRLTAEEQSSP</sequence>
<evidence type="ECO:0000256" key="1">
    <source>
        <dbReference type="ARBA" id="ARBA00004141"/>
    </source>
</evidence>
<dbReference type="OrthoDB" id="2417308at2759"/>
<keyword evidence="2" id="KW-0813">Transport</keyword>
<feature type="transmembrane region" description="Helical" evidence="7">
    <location>
        <begin position="488"/>
        <end position="506"/>
    </location>
</feature>
<evidence type="ECO:0000313" key="8">
    <source>
        <dbReference type="EMBL" id="USP80958.1"/>
    </source>
</evidence>
<feature type="transmembrane region" description="Helical" evidence="7">
    <location>
        <begin position="457"/>
        <end position="476"/>
    </location>
</feature>
<dbReference type="GO" id="GO:0022857">
    <property type="term" value="F:transmembrane transporter activity"/>
    <property type="evidence" value="ECO:0007669"/>
    <property type="project" value="InterPro"/>
</dbReference>
<organism evidence="8 9">
    <name type="scientific">Curvularia clavata</name>
    <dbReference type="NCBI Taxonomy" id="95742"/>
    <lineage>
        <taxon>Eukaryota</taxon>
        <taxon>Fungi</taxon>
        <taxon>Dikarya</taxon>
        <taxon>Ascomycota</taxon>
        <taxon>Pezizomycotina</taxon>
        <taxon>Dothideomycetes</taxon>
        <taxon>Pleosporomycetidae</taxon>
        <taxon>Pleosporales</taxon>
        <taxon>Pleosporineae</taxon>
        <taxon>Pleosporaceae</taxon>
        <taxon>Curvularia</taxon>
    </lineage>
</organism>
<feature type="transmembrane region" description="Helical" evidence="7">
    <location>
        <begin position="123"/>
        <end position="152"/>
    </location>
</feature>
<protein>
    <recommendedName>
        <fullName evidence="10">Amino acid transporter</fullName>
    </recommendedName>
</protein>
<accession>A0A9Q8ZIX1</accession>
<evidence type="ECO:0000256" key="5">
    <source>
        <dbReference type="ARBA" id="ARBA00023136"/>
    </source>
</evidence>
<dbReference type="Gene3D" id="1.20.1740.10">
    <property type="entry name" value="Amino acid/polyamine transporter I"/>
    <property type="match status" value="1"/>
</dbReference>
<feature type="transmembrane region" description="Helical" evidence="7">
    <location>
        <begin position="415"/>
        <end position="437"/>
    </location>
</feature>
<keyword evidence="4 7" id="KW-1133">Transmembrane helix</keyword>
<dbReference type="PANTHER" id="PTHR45649:SF22">
    <property type="entry name" value="TRANSPORTER, PUTATIVE (EUROFUNG)-RELATED"/>
    <property type="match status" value="1"/>
</dbReference>
<dbReference type="VEuPathDB" id="FungiDB:yc1106_08232"/>
<evidence type="ECO:0000256" key="2">
    <source>
        <dbReference type="ARBA" id="ARBA00022448"/>
    </source>
</evidence>
<comment type="subcellular location">
    <subcellularLocation>
        <location evidence="1">Membrane</location>
        <topology evidence="1">Multi-pass membrane protein</topology>
    </subcellularLocation>
</comment>
<feature type="transmembrane region" description="Helical" evidence="7">
    <location>
        <begin position="172"/>
        <end position="191"/>
    </location>
</feature>
<evidence type="ECO:0000256" key="7">
    <source>
        <dbReference type="SAM" id="Phobius"/>
    </source>
</evidence>
<feature type="transmembrane region" description="Helical" evidence="7">
    <location>
        <begin position="203"/>
        <end position="224"/>
    </location>
</feature>